<evidence type="ECO:0008006" key="3">
    <source>
        <dbReference type="Google" id="ProtNLM"/>
    </source>
</evidence>
<dbReference type="STRING" id="1798325.A2834_03465"/>
<dbReference type="Gene3D" id="3.90.550.10">
    <property type="entry name" value="Spore Coat Polysaccharide Biosynthesis Protein SpsA, Chain A"/>
    <property type="match status" value="1"/>
</dbReference>
<organism evidence="1 2">
    <name type="scientific">Candidatus Giovannonibacteria bacterium RIFCSPHIGHO2_01_FULL_45_23</name>
    <dbReference type="NCBI Taxonomy" id="1798325"/>
    <lineage>
        <taxon>Bacteria</taxon>
        <taxon>Candidatus Giovannoniibacteriota</taxon>
    </lineage>
</organism>
<evidence type="ECO:0000313" key="2">
    <source>
        <dbReference type="Proteomes" id="UP000179251"/>
    </source>
</evidence>
<dbReference type="Pfam" id="PF02348">
    <property type="entry name" value="CTP_transf_3"/>
    <property type="match status" value="1"/>
</dbReference>
<dbReference type="Proteomes" id="UP000179251">
    <property type="component" value="Unassembled WGS sequence"/>
</dbReference>
<dbReference type="InterPro" id="IPR029044">
    <property type="entry name" value="Nucleotide-diphossugar_trans"/>
</dbReference>
<reference evidence="1 2" key="1">
    <citation type="journal article" date="2016" name="Nat. Commun.">
        <title>Thousands of microbial genomes shed light on interconnected biogeochemical processes in an aquifer system.</title>
        <authorList>
            <person name="Anantharaman K."/>
            <person name="Brown C.T."/>
            <person name="Hug L.A."/>
            <person name="Sharon I."/>
            <person name="Castelle C.J."/>
            <person name="Probst A.J."/>
            <person name="Thomas B.C."/>
            <person name="Singh A."/>
            <person name="Wilkins M.J."/>
            <person name="Karaoz U."/>
            <person name="Brodie E.L."/>
            <person name="Williams K.H."/>
            <person name="Hubbard S.S."/>
            <person name="Banfield J.F."/>
        </authorList>
    </citation>
    <scope>NUCLEOTIDE SEQUENCE [LARGE SCALE GENOMIC DNA]</scope>
</reference>
<dbReference type="CDD" id="cd02513">
    <property type="entry name" value="CMP-NeuAc_Synthase"/>
    <property type="match status" value="1"/>
</dbReference>
<gene>
    <name evidence="1" type="ORF">A2834_03465</name>
</gene>
<protein>
    <recommendedName>
        <fullName evidence="3">Acylneuraminate cytidylyltransferase</fullName>
    </recommendedName>
</protein>
<dbReference type="InterPro" id="IPR003329">
    <property type="entry name" value="Cytidylyl_trans"/>
</dbReference>
<dbReference type="SUPFAM" id="SSF53448">
    <property type="entry name" value="Nucleotide-diphospho-sugar transferases"/>
    <property type="match status" value="1"/>
</dbReference>
<dbReference type="GO" id="GO:0008781">
    <property type="term" value="F:N-acylneuraminate cytidylyltransferase activity"/>
    <property type="evidence" value="ECO:0007669"/>
    <property type="project" value="TreeGrafter"/>
</dbReference>
<dbReference type="InterPro" id="IPR050793">
    <property type="entry name" value="CMP-NeuNAc_synthase"/>
</dbReference>
<accession>A0A1F5VGX8</accession>
<dbReference type="AlphaFoldDB" id="A0A1F5VGX8"/>
<dbReference type="PANTHER" id="PTHR21485:SF6">
    <property type="entry name" value="N-ACYLNEURAMINATE CYTIDYLYLTRANSFERASE-RELATED"/>
    <property type="match status" value="1"/>
</dbReference>
<dbReference type="EMBL" id="MFHD01000017">
    <property type="protein sequence ID" value="OGF62498.1"/>
    <property type="molecule type" value="Genomic_DNA"/>
</dbReference>
<dbReference type="PANTHER" id="PTHR21485">
    <property type="entry name" value="HAD SUPERFAMILY MEMBERS CMAS AND KDSC"/>
    <property type="match status" value="1"/>
</dbReference>
<sequence length="241" mass="27099">MSSRNLKILGLIGARSGSKGMPHKNIAPFAGKPLMAWIIETAKRSRYINRLVLSTDSFEYAEVGKKFGAEIPFLRPEEFSTDESPEVEYVEHALRWLEENERYRPDLVVRVLPTLPLQTADDIDACVAKILNDNEAHSCMVVAETKQPLNKALMISDDGNYLVSALTKSGRDANPSSRQKHPATYFRANVIAVRPEVVLNEHSLSGERVLHHVISRDRAIDIDSPTDLFLAEQLFKKFAEQ</sequence>
<proteinExistence type="predicted"/>
<evidence type="ECO:0000313" key="1">
    <source>
        <dbReference type="EMBL" id="OGF62498.1"/>
    </source>
</evidence>
<name>A0A1F5VGX8_9BACT</name>
<comment type="caution">
    <text evidence="1">The sequence shown here is derived from an EMBL/GenBank/DDBJ whole genome shotgun (WGS) entry which is preliminary data.</text>
</comment>